<protein>
    <submittedName>
        <fullName evidence="2">Uncharacterized protein</fullName>
    </submittedName>
</protein>
<comment type="caution">
    <text evidence="2">The sequence shown here is derived from an EMBL/GenBank/DDBJ whole genome shotgun (WGS) entry which is preliminary data.</text>
</comment>
<dbReference type="Proteomes" id="UP001292094">
    <property type="component" value="Unassembled WGS sequence"/>
</dbReference>
<dbReference type="AlphaFoldDB" id="A0AAE1TVM3"/>
<feature type="compositionally biased region" description="Low complexity" evidence="1">
    <location>
        <begin position="124"/>
        <end position="133"/>
    </location>
</feature>
<feature type="region of interest" description="Disordered" evidence="1">
    <location>
        <begin position="95"/>
        <end position="153"/>
    </location>
</feature>
<feature type="compositionally biased region" description="Pro residues" evidence="1">
    <location>
        <begin position="102"/>
        <end position="123"/>
    </location>
</feature>
<gene>
    <name evidence="2" type="ORF">Pmani_027552</name>
</gene>
<evidence type="ECO:0000313" key="3">
    <source>
        <dbReference type="Proteomes" id="UP001292094"/>
    </source>
</evidence>
<accession>A0AAE1TVM3</accession>
<name>A0AAE1TVM3_9EUCA</name>
<sequence length="203" mass="21308">MLVGREGIGWGAGGSVAGAGRGATRAPHPGRRCCLNTVSPHTHTTHISVPTSLSVPVSQCHSVQQAAMSVMMGYNGAGGGGSGAPTADILYPESDFSAEAPHNPPDPLQPHPNPVPDPLPLPLSLPSNNNPGGASEGEGGRPRRRRRTPPKAKFDVNDNSLYSVYCFFKTLLRWDHFVSLGPCVSSRVGHLYWSKLGVDAGTV</sequence>
<organism evidence="2 3">
    <name type="scientific">Petrolisthes manimaculis</name>
    <dbReference type="NCBI Taxonomy" id="1843537"/>
    <lineage>
        <taxon>Eukaryota</taxon>
        <taxon>Metazoa</taxon>
        <taxon>Ecdysozoa</taxon>
        <taxon>Arthropoda</taxon>
        <taxon>Crustacea</taxon>
        <taxon>Multicrustacea</taxon>
        <taxon>Malacostraca</taxon>
        <taxon>Eumalacostraca</taxon>
        <taxon>Eucarida</taxon>
        <taxon>Decapoda</taxon>
        <taxon>Pleocyemata</taxon>
        <taxon>Anomura</taxon>
        <taxon>Galatheoidea</taxon>
        <taxon>Porcellanidae</taxon>
        <taxon>Petrolisthes</taxon>
    </lineage>
</organism>
<reference evidence="2" key="1">
    <citation type="submission" date="2023-11" db="EMBL/GenBank/DDBJ databases">
        <title>Genome assemblies of two species of porcelain crab, Petrolisthes cinctipes and Petrolisthes manimaculis (Anomura: Porcellanidae).</title>
        <authorList>
            <person name="Angst P."/>
        </authorList>
    </citation>
    <scope>NUCLEOTIDE SEQUENCE</scope>
    <source>
        <strain evidence="2">PB745_02</strain>
        <tissue evidence="2">Gill</tissue>
    </source>
</reference>
<evidence type="ECO:0000256" key="1">
    <source>
        <dbReference type="SAM" id="MobiDB-lite"/>
    </source>
</evidence>
<proteinExistence type="predicted"/>
<dbReference type="EMBL" id="JAWZYT010003094">
    <property type="protein sequence ID" value="KAK4300213.1"/>
    <property type="molecule type" value="Genomic_DNA"/>
</dbReference>
<keyword evidence="3" id="KW-1185">Reference proteome</keyword>
<evidence type="ECO:0000313" key="2">
    <source>
        <dbReference type="EMBL" id="KAK4300213.1"/>
    </source>
</evidence>